<keyword evidence="5 9" id="KW-0378">Hydrolase</keyword>
<protein>
    <submittedName>
        <fullName evidence="12">Polygalacturonase-like</fullName>
    </submittedName>
</protein>
<keyword evidence="6 9" id="KW-0326">Glycosidase</keyword>
<dbReference type="GO" id="GO:0071555">
    <property type="term" value="P:cell wall organization"/>
    <property type="evidence" value="ECO:0007669"/>
    <property type="project" value="UniProtKB-KW"/>
</dbReference>
<evidence type="ECO:0000313" key="12">
    <source>
        <dbReference type="RefSeq" id="XP_022640552.1"/>
    </source>
</evidence>
<evidence type="ECO:0000256" key="10">
    <source>
        <dbReference type="SAM" id="SignalP"/>
    </source>
</evidence>
<evidence type="ECO:0000256" key="1">
    <source>
        <dbReference type="ARBA" id="ARBA00004191"/>
    </source>
</evidence>
<dbReference type="OrthoDB" id="187139at2759"/>
<feature type="active site" evidence="8">
    <location>
        <position position="237"/>
    </location>
</feature>
<evidence type="ECO:0000256" key="6">
    <source>
        <dbReference type="ARBA" id="ARBA00023295"/>
    </source>
</evidence>
<dbReference type="InterPro" id="IPR000743">
    <property type="entry name" value="Glyco_hydro_28"/>
</dbReference>
<dbReference type="STRING" id="3916.A0A3Q0FDW6"/>
<keyword evidence="7" id="KW-0961">Cell wall biogenesis/degradation</keyword>
<dbReference type="RefSeq" id="XP_022640552.1">
    <property type="nucleotide sequence ID" value="XM_022784831.1"/>
</dbReference>
<reference evidence="11" key="1">
    <citation type="journal article" date="2014" name="Nat. Commun.">
        <title>Genome sequence of mungbean and insights into evolution within Vigna species.</title>
        <authorList>
            <person name="Kang Y.J."/>
            <person name="Kim S.K."/>
            <person name="Kim M.Y."/>
            <person name="Lestari P."/>
            <person name="Kim K.H."/>
            <person name="Ha B.K."/>
            <person name="Jun T.H."/>
            <person name="Hwang W.J."/>
            <person name="Lee T."/>
            <person name="Lee J."/>
            <person name="Shim S."/>
            <person name="Yoon M.Y."/>
            <person name="Jang Y.E."/>
            <person name="Han K.S."/>
            <person name="Taeprayoon P."/>
            <person name="Yoon N."/>
            <person name="Somta P."/>
            <person name="Tanya P."/>
            <person name="Kim K.S."/>
            <person name="Gwag J.G."/>
            <person name="Moon J.K."/>
            <person name="Lee Y.H."/>
            <person name="Park B.S."/>
            <person name="Bombarely A."/>
            <person name="Doyle J.J."/>
            <person name="Jackson S.A."/>
            <person name="Schafleitner R."/>
            <person name="Srinives P."/>
            <person name="Varshney R.K."/>
            <person name="Lee S.H."/>
        </authorList>
    </citation>
    <scope>NUCLEOTIDE SEQUENCE [LARGE SCALE GENOMIC DNA]</scope>
    <source>
        <strain evidence="11">cv. VC1973A</strain>
    </source>
</reference>
<evidence type="ECO:0000256" key="7">
    <source>
        <dbReference type="ARBA" id="ARBA00023316"/>
    </source>
</evidence>
<name>A0A3Q0FDW6_VIGRR</name>
<dbReference type="GO" id="GO:0005975">
    <property type="term" value="P:carbohydrate metabolic process"/>
    <property type="evidence" value="ECO:0007669"/>
    <property type="project" value="InterPro"/>
</dbReference>
<evidence type="ECO:0000313" key="11">
    <source>
        <dbReference type="Proteomes" id="UP000087766"/>
    </source>
</evidence>
<feature type="chain" id="PRO_5018220483" evidence="10">
    <location>
        <begin position="23"/>
        <end position="394"/>
    </location>
</feature>
<dbReference type="PANTHER" id="PTHR31375">
    <property type="match status" value="1"/>
</dbReference>
<reference evidence="12" key="2">
    <citation type="submission" date="2025-08" db="UniProtKB">
        <authorList>
            <consortium name="RefSeq"/>
        </authorList>
    </citation>
    <scope>IDENTIFICATION</scope>
    <source>
        <tissue evidence="12">Leaf</tissue>
    </source>
</reference>
<dbReference type="Pfam" id="PF00295">
    <property type="entry name" value="Glyco_hydro_28"/>
    <property type="match status" value="1"/>
</dbReference>
<organism evidence="11 12">
    <name type="scientific">Vigna radiata var. radiata</name>
    <name type="common">Mung bean</name>
    <name type="synonym">Phaseolus aureus</name>
    <dbReference type="NCBI Taxonomy" id="3916"/>
    <lineage>
        <taxon>Eukaryota</taxon>
        <taxon>Viridiplantae</taxon>
        <taxon>Streptophyta</taxon>
        <taxon>Embryophyta</taxon>
        <taxon>Tracheophyta</taxon>
        <taxon>Spermatophyta</taxon>
        <taxon>Magnoliopsida</taxon>
        <taxon>eudicotyledons</taxon>
        <taxon>Gunneridae</taxon>
        <taxon>Pentapetalae</taxon>
        <taxon>rosids</taxon>
        <taxon>fabids</taxon>
        <taxon>Fabales</taxon>
        <taxon>Fabaceae</taxon>
        <taxon>Papilionoideae</taxon>
        <taxon>50 kb inversion clade</taxon>
        <taxon>NPAAA clade</taxon>
        <taxon>indigoferoid/millettioid clade</taxon>
        <taxon>Phaseoleae</taxon>
        <taxon>Vigna</taxon>
    </lineage>
</organism>
<dbReference type="GO" id="GO:0004650">
    <property type="term" value="F:polygalacturonase activity"/>
    <property type="evidence" value="ECO:0007669"/>
    <property type="project" value="InterPro"/>
</dbReference>
<keyword evidence="11" id="KW-1185">Reference proteome</keyword>
<dbReference type="SUPFAM" id="SSF51126">
    <property type="entry name" value="Pectin lyase-like"/>
    <property type="match status" value="1"/>
</dbReference>
<proteinExistence type="inferred from homology"/>
<dbReference type="InterPro" id="IPR012334">
    <property type="entry name" value="Pectin_lyas_fold"/>
</dbReference>
<keyword evidence="3" id="KW-0134">Cell wall</keyword>
<evidence type="ECO:0000256" key="4">
    <source>
        <dbReference type="ARBA" id="ARBA00022525"/>
    </source>
</evidence>
<feature type="signal peptide" evidence="10">
    <location>
        <begin position="1"/>
        <end position="22"/>
    </location>
</feature>
<evidence type="ECO:0000256" key="9">
    <source>
        <dbReference type="RuleBase" id="RU361169"/>
    </source>
</evidence>
<gene>
    <name evidence="12" type="primary">LOC106770642</name>
</gene>
<accession>A0A3Q0FDW6</accession>
<evidence type="ECO:0000256" key="2">
    <source>
        <dbReference type="ARBA" id="ARBA00008834"/>
    </source>
</evidence>
<dbReference type="Gene3D" id="2.160.20.10">
    <property type="entry name" value="Single-stranded right-handed beta-helix, Pectin lyase-like"/>
    <property type="match status" value="1"/>
</dbReference>
<comment type="subcellular location">
    <subcellularLocation>
        <location evidence="1">Secreted</location>
        <location evidence="1">Cell wall</location>
    </subcellularLocation>
</comment>
<dbReference type="PROSITE" id="PS00502">
    <property type="entry name" value="POLYGALACTURONASE"/>
    <property type="match status" value="1"/>
</dbReference>
<keyword evidence="4" id="KW-0964">Secreted</keyword>
<dbReference type="KEGG" id="vra:106770642"/>
<dbReference type="AlphaFoldDB" id="A0A3Q0FDW6"/>
<keyword evidence="10" id="KW-0732">Signal</keyword>
<dbReference type="Proteomes" id="UP000087766">
    <property type="component" value="Chromosome 8"/>
</dbReference>
<dbReference type="FunFam" id="2.160.20.10:FF:000004">
    <property type="entry name" value="Pectin lyase-like superfamily protein"/>
    <property type="match status" value="1"/>
</dbReference>
<evidence type="ECO:0000256" key="5">
    <source>
        <dbReference type="ARBA" id="ARBA00022801"/>
    </source>
</evidence>
<evidence type="ECO:0000256" key="3">
    <source>
        <dbReference type="ARBA" id="ARBA00022512"/>
    </source>
</evidence>
<comment type="similarity">
    <text evidence="2 9">Belongs to the glycosyl hydrolase 28 family.</text>
</comment>
<sequence length="394" mass="42860">MKISIIILFLSFFTIHFDLTQSFTIHLSKVGTVPDFDITKDLKSGWKEACASTSTEPVEIYFSGTYTLKPVELKGPCKGPVKIIMDGTVRALVKQKDVGGDHWIKISHVNDLTIGGYAILDGQGKSAWKHNECSKNSNCKLSMNFVFNSVNNSIVKHITSKDSKHFHAKVLNCKNFTFNEFKVSAPQNSPNTSGIHVEKSTSVNVLNSNIGTGDDCVSLGDGSRQVLVQNVTCGPGHGISIGSPGKHTKEEPIDGITIKGCTLKETDNGVKIKTWSSEPETITISNLAFEDITMENVKNPIIIDQEYCPSNKCSQKQPSRVKINKVIIKNIKGTSATKEGMILACSSVAPCEGVEISNVDLKFNGTPTIAVCNNVKPKITGNVPECTTMNNKKH</sequence>
<dbReference type="InterPro" id="IPR011050">
    <property type="entry name" value="Pectin_lyase_fold/virulence"/>
</dbReference>
<dbReference type="GeneID" id="106770642"/>
<evidence type="ECO:0000256" key="8">
    <source>
        <dbReference type="PROSITE-ProRule" id="PRU10052"/>
    </source>
</evidence>